<proteinExistence type="predicted"/>
<accession>A0A4D5RR97</accession>
<feature type="domain" description="BPTI/Kunitz inhibitor" evidence="5">
    <location>
        <begin position="91"/>
        <end position="141"/>
    </location>
</feature>
<dbReference type="VEuPathDB" id="VectorBase:ISCW003862"/>
<dbReference type="AlphaFoldDB" id="A0A4D5RR97"/>
<evidence type="ECO:0000256" key="1">
    <source>
        <dbReference type="ARBA" id="ARBA00022690"/>
    </source>
</evidence>
<dbReference type="InterPro" id="IPR050098">
    <property type="entry name" value="TFPI/VKTCI-like"/>
</dbReference>
<protein>
    <submittedName>
        <fullName evidence="6">Putative serine proteinase inhibitor</fullName>
    </submittedName>
</protein>
<evidence type="ECO:0000259" key="5">
    <source>
        <dbReference type="PROSITE" id="PS50279"/>
    </source>
</evidence>
<dbReference type="Pfam" id="PF00014">
    <property type="entry name" value="Kunitz_BPTI"/>
    <property type="match status" value="4"/>
</dbReference>
<keyword evidence="3" id="KW-1015">Disulfide bond</keyword>
<evidence type="ECO:0000313" key="6">
    <source>
        <dbReference type="EMBL" id="MOY38567.1"/>
    </source>
</evidence>
<dbReference type="OrthoDB" id="4473401at2759"/>
<name>A0A4D5RR97_IXOSC</name>
<sequence>MALKFLALLALLGAAVSSEDNKKTTARCYDQHPPFEQGCQKSATLWFYNETLKNCEPRTTPLCGDIMWNKNVFKNEKFCKKLCRDPVLGDCAAPEPENVCRGNIRMYRFNPDKMRCEWFSYGGCGSKEGLFETLEACHAKCQKFEQDPCVSPIDEGHTCKSGTAMPMYGFNAASQKCEEFEYKGCGGNGNNFVEKHECWSTCAKHVKDPCNFPINGGRPCGNQNSQTVFGYNGATKRCEQFGHHGCGGYPNKFPTAEQCWKNCTSLDRLENPTRKCLRPAVKQTKGTHVRYFYNMTSNTCERSRYWLKDNSKNRFATLEECESTCKPVYGSSRR</sequence>
<evidence type="ECO:0000256" key="4">
    <source>
        <dbReference type="SAM" id="SignalP"/>
    </source>
</evidence>
<dbReference type="PROSITE" id="PS00280">
    <property type="entry name" value="BPTI_KUNITZ_1"/>
    <property type="match status" value="2"/>
</dbReference>
<dbReference type="CDD" id="cd22625">
    <property type="entry name" value="Kunitz_ixolaris_1"/>
    <property type="match status" value="1"/>
</dbReference>
<dbReference type="EMBL" id="GHJT01004596">
    <property type="protein sequence ID" value="MOY38567.1"/>
    <property type="molecule type" value="Transcribed_RNA"/>
</dbReference>
<dbReference type="SMART" id="SM00131">
    <property type="entry name" value="KU"/>
    <property type="match status" value="5"/>
</dbReference>
<dbReference type="GO" id="GO:0004867">
    <property type="term" value="F:serine-type endopeptidase inhibitor activity"/>
    <property type="evidence" value="ECO:0007669"/>
    <property type="project" value="UniProtKB-KW"/>
</dbReference>
<feature type="domain" description="BPTI/Kunitz inhibitor" evidence="5">
    <location>
        <begin position="149"/>
        <end position="202"/>
    </location>
</feature>
<evidence type="ECO:0000256" key="3">
    <source>
        <dbReference type="ARBA" id="ARBA00023157"/>
    </source>
</evidence>
<evidence type="ECO:0000256" key="2">
    <source>
        <dbReference type="ARBA" id="ARBA00022900"/>
    </source>
</evidence>
<feature type="chain" id="PRO_5020039985" evidence="4">
    <location>
        <begin position="18"/>
        <end position="334"/>
    </location>
</feature>
<feature type="domain" description="BPTI/Kunitz inhibitor" evidence="5">
    <location>
        <begin position="276"/>
        <end position="325"/>
    </location>
</feature>
<feature type="domain" description="BPTI/Kunitz inhibitor" evidence="5">
    <location>
        <begin position="210"/>
        <end position="263"/>
    </location>
</feature>
<dbReference type="Gene3D" id="4.10.410.10">
    <property type="entry name" value="Pancreatic trypsin inhibitor Kunitz domain"/>
    <property type="match status" value="5"/>
</dbReference>
<dbReference type="PANTHER" id="PTHR10083:SF374">
    <property type="entry name" value="BPTI_KUNITZ INHIBITOR DOMAIN-CONTAINING PROTEIN"/>
    <property type="match status" value="1"/>
</dbReference>
<dbReference type="VEuPathDB" id="VectorBase:ISCW005239"/>
<dbReference type="SUPFAM" id="SSF57362">
    <property type="entry name" value="BPTI-like"/>
    <property type="match status" value="5"/>
</dbReference>
<dbReference type="PROSITE" id="PS50279">
    <property type="entry name" value="BPTI_KUNITZ_2"/>
    <property type="match status" value="4"/>
</dbReference>
<dbReference type="VEuPathDB" id="VectorBase:ISCI005239"/>
<dbReference type="VEuPathDB" id="VectorBase:ISCP_003683"/>
<organism evidence="6">
    <name type="scientific">Ixodes scapularis</name>
    <name type="common">Black-legged tick</name>
    <name type="synonym">Deer tick</name>
    <dbReference type="NCBI Taxonomy" id="6945"/>
    <lineage>
        <taxon>Eukaryota</taxon>
        <taxon>Metazoa</taxon>
        <taxon>Ecdysozoa</taxon>
        <taxon>Arthropoda</taxon>
        <taxon>Chelicerata</taxon>
        <taxon>Arachnida</taxon>
        <taxon>Acari</taxon>
        <taxon>Parasitiformes</taxon>
        <taxon>Ixodida</taxon>
        <taxon>Ixodoidea</taxon>
        <taxon>Ixodidae</taxon>
        <taxon>Ixodinae</taxon>
        <taxon>Ixodes</taxon>
    </lineage>
</organism>
<keyword evidence="2" id="KW-0722">Serine protease inhibitor</keyword>
<dbReference type="CDD" id="cd00109">
    <property type="entry name" value="Kunitz-type"/>
    <property type="match status" value="1"/>
</dbReference>
<keyword evidence="1" id="KW-0646">Protease inhibitor</keyword>
<dbReference type="InterPro" id="IPR036880">
    <property type="entry name" value="Kunitz_BPTI_sf"/>
</dbReference>
<reference evidence="6" key="1">
    <citation type="submission" date="2019-04" db="EMBL/GenBank/DDBJ databases">
        <title>An insight into the mialome of Ixodes scapularis.</title>
        <authorList>
            <person name="Ribeiro J.M."/>
            <person name="Mather T.N."/>
            <person name="Karim S."/>
        </authorList>
    </citation>
    <scope>NUCLEOTIDE SEQUENCE</scope>
</reference>
<dbReference type="InterPro" id="IPR002223">
    <property type="entry name" value="Kunitz_BPTI"/>
</dbReference>
<feature type="signal peptide" evidence="4">
    <location>
        <begin position="1"/>
        <end position="17"/>
    </location>
</feature>
<keyword evidence="4" id="KW-0732">Signal</keyword>
<dbReference type="InterPro" id="IPR020901">
    <property type="entry name" value="Prtase_inh_Kunz-CS"/>
</dbReference>
<dbReference type="VEuPathDB" id="VectorBase:ISCI003862"/>
<dbReference type="PANTHER" id="PTHR10083">
    <property type="entry name" value="KUNITZ-TYPE PROTEASE INHIBITOR-RELATED"/>
    <property type="match status" value="1"/>
</dbReference>
<dbReference type="FunFam" id="4.10.410.10:FF:000095">
    <property type="entry name" value="Serine proteinase inhibitor, putative"/>
    <property type="match status" value="1"/>
</dbReference>